<reference evidence="2 3" key="1">
    <citation type="journal article" date="2013" name="ISME J.">
        <title>Metabolic model for the filamentous 'Candidatus Microthrix parvicella' based on genomic and metagenomic analyses.</title>
        <authorList>
            <person name="Jon McIlroy S."/>
            <person name="Kristiansen R."/>
            <person name="Albertsen M."/>
            <person name="Michael Karst S."/>
            <person name="Rossetti S."/>
            <person name="Lund Nielsen J."/>
            <person name="Tandoi V."/>
            <person name="James Seviour R."/>
            <person name="Nielsen P.H."/>
        </authorList>
    </citation>
    <scope>NUCLEOTIDE SEQUENCE [LARGE SCALE GENOMIC DNA]</scope>
    <source>
        <strain evidence="2 3">RN1</strain>
    </source>
</reference>
<keyword evidence="1" id="KW-0732">Signal</keyword>
<comment type="caution">
    <text evidence="2">The sequence shown here is derived from an EMBL/GenBank/DDBJ whole genome shotgun (WGS) entry which is preliminary data.</text>
</comment>
<sequence>MHEIDHHQATNRWRHLPFKLLAALLMIGGSLVATSATAGAAPGNLADIDVKGIGNDVYVVGALTSGGTIQAEVVACYYENCQKHGWKSFGSGFKSVIVEYIGYGRPVLIGRRTNGATWFKRGNCSGVTCSWNSWYSMGGSVTTIAADTSYSCAQLAGRSSTGSVFKAEICSDSFKRWSYTGGKLSQIATSSSSIFGTSPSGSLWWFDGNSWSGAGGRVTQPALHVGDSDELCGLAGQGRNLWCFDQYTYQWSNYGGYWRKLDDGKTVGVSKHWGAWAHNYRDAVSFGGQVNEVAWNDYLMVGVGADYKPWYQNTYNEGGNGWRAL</sequence>
<dbReference type="AlphaFoldDB" id="R4YZ13"/>
<evidence type="ECO:0000313" key="2">
    <source>
        <dbReference type="EMBL" id="CCM63635.1"/>
    </source>
</evidence>
<dbReference type="Proteomes" id="UP000018291">
    <property type="component" value="Unassembled WGS sequence"/>
</dbReference>
<dbReference type="EMBL" id="CANL01000020">
    <property type="protein sequence ID" value="CCM63635.1"/>
    <property type="molecule type" value="Genomic_DNA"/>
</dbReference>
<feature type="signal peptide" evidence="1">
    <location>
        <begin position="1"/>
        <end position="40"/>
    </location>
</feature>
<gene>
    <name evidence="2" type="ORF">BN381_270006</name>
</gene>
<keyword evidence="3" id="KW-1185">Reference proteome</keyword>
<organism evidence="2 3">
    <name type="scientific">Candidatus Neomicrothrix parvicella RN1</name>
    <dbReference type="NCBI Taxonomy" id="1229780"/>
    <lineage>
        <taxon>Bacteria</taxon>
        <taxon>Bacillati</taxon>
        <taxon>Actinomycetota</taxon>
        <taxon>Acidimicrobiia</taxon>
        <taxon>Acidimicrobiales</taxon>
        <taxon>Microthrixaceae</taxon>
        <taxon>Candidatus Neomicrothrix</taxon>
    </lineage>
</organism>
<evidence type="ECO:0000313" key="3">
    <source>
        <dbReference type="Proteomes" id="UP000018291"/>
    </source>
</evidence>
<name>R4YZ13_9ACTN</name>
<dbReference type="HOGENOM" id="CLU_798516_0_0_11"/>
<evidence type="ECO:0000256" key="1">
    <source>
        <dbReference type="SAM" id="SignalP"/>
    </source>
</evidence>
<accession>R4YZ13</accession>
<dbReference type="RefSeq" id="WP_012226534.1">
    <property type="nucleotide sequence ID" value="NZ_HG422565.1"/>
</dbReference>
<proteinExistence type="predicted"/>
<protein>
    <submittedName>
        <fullName evidence="2">Uncharacterized protein</fullName>
    </submittedName>
</protein>
<feature type="chain" id="PRO_5004384084" evidence="1">
    <location>
        <begin position="41"/>
        <end position="325"/>
    </location>
</feature>